<organism evidence="3 4">
    <name type="scientific">Rhizophlyctis rosea</name>
    <dbReference type="NCBI Taxonomy" id="64517"/>
    <lineage>
        <taxon>Eukaryota</taxon>
        <taxon>Fungi</taxon>
        <taxon>Fungi incertae sedis</taxon>
        <taxon>Chytridiomycota</taxon>
        <taxon>Chytridiomycota incertae sedis</taxon>
        <taxon>Chytridiomycetes</taxon>
        <taxon>Rhizophlyctidales</taxon>
        <taxon>Rhizophlyctidaceae</taxon>
        <taxon>Rhizophlyctis</taxon>
    </lineage>
</organism>
<comment type="caution">
    <text evidence="3">The sequence shown here is derived from an EMBL/GenBank/DDBJ whole genome shotgun (WGS) entry which is preliminary data.</text>
</comment>
<keyword evidence="3" id="KW-0547">Nucleotide-binding</keyword>
<feature type="compositionally biased region" description="Basic and acidic residues" evidence="1">
    <location>
        <begin position="197"/>
        <end position="217"/>
    </location>
</feature>
<dbReference type="PROSITE" id="PS51194">
    <property type="entry name" value="HELICASE_CTER"/>
    <property type="match status" value="1"/>
</dbReference>
<evidence type="ECO:0000259" key="2">
    <source>
        <dbReference type="PROSITE" id="PS51194"/>
    </source>
</evidence>
<protein>
    <submittedName>
        <fullName evidence="3">DEAD-box ATP-dependent RNA helicase</fullName>
    </submittedName>
</protein>
<sequence>MFSATFPNDVRRLGREYLGDLILLTVGTVGKIPASLHQQILFVEDGEKRDKLLELLWGQVAQLTLIFASTNKIVDYLHDFLYSKEFPVTSFHAGRDQKDREDAITMFSSNIKLIMVATDDLGRGMDIPNVSHVIQYDLPKGIDDYMHRIGRTARAGHEGKATSFYNDSNRDLAADITTLLKDDEIPEFLQEFVSAKHSHEELRGEDLEGSLERERPGADTGESGGGGSYTAEPGELGTLRPVLRLRGGGGGTAITVTVHNGRTAPRC</sequence>
<dbReference type="Proteomes" id="UP001212841">
    <property type="component" value="Unassembled WGS sequence"/>
</dbReference>
<dbReference type="PANTHER" id="PTHR47958">
    <property type="entry name" value="ATP-DEPENDENT RNA HELICASE DBP3"/>
    <property type="match status" value="1"/>
</dbReference>
<name>A0AAD5X2L8_9FUNG</name>
<dbReference type="Pfam" id="PF00271">
    <property type="entry name" value="Helicase_C"/>
    <property type="match status" value="1"/>
</dbReference>
<keyword evidence="3" id="KW-0347">Helicase</keyword>
<keyword evidence="3" id="KW-0378">Hydrolase</keyword>
<reference evidence="3" key="1">
    <citation type="submission" date="2020-05" db="EMBL/GenBank/DDBJ databases">
        <title>Phylogenomic resolution of chytrid fungi.</title>
        <authorList>
            <person name="Stajich J.E."/>
            <person name="Amses K."/>
            <person name="Simmons R."/>
            <person name="Seto K."/>
            <person name="Myers J."/>
            <person name="Bonds A."/>
            <person name="Quandt C.A."/>
            <person name="Barry K."/>
            <person name="Liu P."/>
            <person name="Grigoriev I."/>
            <person name="Longcore J.E."/>
            <person name="James T.Y."/>
        </authorList>
    </citation>
    <scope>NUCLEOTIDE SEQUENCE</scope>
    <source>
        <strain evidence="3">JEL0318</strain>
    </source>
</reference>
<keyword evidence="4" id="KW-1185">Reference proteome</keyword>
<evidence type="ECO:0000256" key="1">
    <source>
        <dbReference type="SAM" id="MobiDB-lite"/>
    </source>
</evidence>
<accession>A0AAD5X2L8</accession>
<dbReference type="CDD" id="cd18787">
    <property type="entry name" value="SF2_C_DEAD"/>
    <property type="match status" value="1"/>
</dbReference>
<dbReference type="EMBL" id="JADGJD010000758">
    <property type="protein sequence ID" value="KAJ3048659.1"/>
    <property type="molecule type" value="Genomic_DNA"/>
</dbReference>
<evidence type="ECO:0000313" key="4">
    <source>
        <dbReference type="Proteomes" id="UP001212841"/>
    </source>
</evidence>
<dbReference type="GO" id="GO:0004386">
    <property type="term" value="F:helicase activity"/>
    <property type="evidence" value="ECO:0007669"/>
    <property type="project" value="UniProtKB-KW"/>
</dbReference>
<dbReference type="AlphaFoldDB" id="A0AAD5X2L8"/>
<dbReference type="Gene3D" id="3.40.50.300">
    <property type="entry name" value="P-loop containing nucleotide triphosphate hydrolases"/>
    <property type="match status" value="1"/>
</dbReference>
<dbReference type="SMART" id="SM00490">
    <property type="entry name" value="HELICc"/>
    <property type="match status" value="1"/>
</dbReference>
<dbReference type="InterPro" id="IPR027417">
    <property type="entry name" value="P-loop_NTPase"/>
</dbReference>
<keyword evidence="3" id="KW-0067">ATP-binding</keyword>
<dbReference type="SUPFAM" id="SSF52540">
    <property type="entry name" value="P-loop containing nucleoside triphosphate hydrolases"/>
    <property type="match status" value="1"/>
</dbReference>
<feature type="domain" description="Helicase C-terminal" evidence="2">
    <location>
        <begin position="48"/>
        <end position="208"/>
    </location>
</feature>
<gene>
    <name evidence="3" type="primary">DED1_6</name>
    <name evidence="3" type="ORF">HK097_010325</name>
</gene>
<proteinExistence type="predicted"/>
<feature type="region of interest" description="Disordered" evidence="1">
    <location>
        <begin position="196"/>
        <end position="236"/>
    </location>
</feature>
<evidence type="ECO:0000313" key="3">
    <source>
        <dbReference type="EMBL" id="KAJ3048659.1"/>
    </source>
</evidence>
<dbReference type="InterPro" id="IPR001650">
    <property type="entry name" value="Helicase_C-like"/>
</dbReference>